<evidence type="ECO:0000256" key="1">
    <source>
        <dbReference type="SAM" id="SignalP"/>
    </source>
</evidence>
<feature type="signal peptide" evidence="1">
    <location>
        <begin position="1"/>
        <end position="21"/>
    </location>
</feature>
<proteinExistence type="predicted"/>
<feature type="chain" id="PRO_5015498169" evidence="1">
    <location>
        <begin position="22"/>
        <end position="151"/>
    </location>
</feature>
<evidence type="ECO:0000313" key="3">
    <source>
        <dbReference type="Proteomes" id="UP000238801"/>
    </source>
</evidence>
<evidence type="ECO:0000313" key="2">
    <source>
        <dbReference type="EMBL" id="PRY95119.1"/>
    </source>
</evidence>
<dbReference type="Proteomes" id="UP000238801">
    <property type="component" value="Unassembled WGS sequence"/>
</dbReference>
<keyword evidence="1" id="KW-0732">Signal</keyword>
<protein>
    <submittedName>
        <fullName evidence="2">Uncharacterized protein</fullName>
    </submittedName>
</protein>
<accession>A0A2T0X861</accession>
<dbReference type="AlphaFoldDB" id="A0A2T0X861"/>
<gene>
    <name evidence="2" type="ORF">BCF33_0733</name>
</gene>
<name>A0A2T0X861_9RHOB</name>
<comment type="caution">
    <text evidence="2">The sequence shown here is derived from an EMBL/GenBank/DDBJ whole genome shotgun (WGS) entry which is preliminary data.</text>
</comment>
<dbReference type="RefSeq" id="WP_106159540.1">
    <property type="nucleotide sequence ID" value="NZ_PVTT01000001.1"/>
</dbReference>
<dbReference type="OrthoDB" id="9805617at2"/>
<sequence>MRFAPLRLAALLVALAAPAAAYDITCDFPGPIPRPNGIIGNDCLAGQGLRCGEARGRLVVVDANGPSPRFLVEGRTYPVDRRVTTFGTTFNGWNRALGWDRPGELWIRPSGRARYIVRADVQGIATRADMNGFCEPAGFRIVRPAPPLFGH</sequence>
<dbReference type="EMBL" id="PVTT01000001">
    <property type="protein sequence ID" value="PRY95119.1"/>
    <property type="molecule type" value="Genomic_DNA"/>
</dbReference>
<organism evidence="2 3">
    <name type="scientific">Hasllibacter halocynthiae</name>
    <dbReference type="NCBI Taxonomy" id="595589"/>
    <lineage>
        <taxon>Bacteria</taxon>
        <taxon>Pseudomonadati</taxon>
        <taxon>Pseudomonadota</taxon>
        <taxon>Alphaproteobacteria</taxon>
        <taxon>Rhodobacterales</taxon>
        <taxon>Roseobacteraceae</taxon>
        <taxon>Hasllibacter</taxon>
    </lineage>
</organism>
<keyword evidence="3" id="KW-1185">Reference proteome</keyword>
<reference evidence="2 3" key="1">
    <citation type="submission" date="2018-03" db="EMBL/GenBank/DDBJ databases">
        <title>Genomic Encyclopedia of Archaeal and Bacterial Type Strains, Phase II (KMG-II): from individual species to whole genera.</title>
        <authorList>
            <person name="Goeker M."/>
        </authorList>
    </citation>
    <scope>NUCLEOTIDE SEQUENCE [LARGE SCALE GENOMIC DNA]</scope>
    <source>
        <strain evidence="2 3">DSM 29318</strain>
    </source>
</reference>